<proteinExistence type="predicted"/>
<keyword evidence="1" id="KW-0805">Transcription regulation</keyword>
<dbReference type="GO" id="GO:0003700">
    <property type="term" value="F:DNA-binding transcription factor activity"/>
    <property type="evidence" value="ECO:0007669"/>
    <property type="project" value="InterPro"/>
</dbReference>
<evidence type="ECO:0000313" key="5">
    <source>
        <dbReference type="EMBL" id="SCW32788.1"/>
    </source>
</evidence>
<dbReference type="PANTHER" id="PTHR33164">
    <property type="entry name" value="TRANSCRIPTIONAL REGULATOR, MARR FAMILY"/>
    <property type="match status" value="1"/>
</dbReference>
<dbReference type="Pfam" id="PF01047">
    <property type="entry name" value="MarR"/>
    <property type="match status" value="1"/>
</dbReference>
<dbReference type="GO" id="GO:0006950">
    <property type="term" value="P:response to stress"/>
    <property type="evidence" value="ECO:0007669"/>
    <property type="project" value="TreeGrafter"/>
</dbReference>
<dbReference type="PANTHER" id="PTHR33164:SF64">
    <property type="entry name" value="TRANSCRIPTIONAL REGULATOR SLYA"/>
    <property type="match status" value="1"/>
</dbReference>
<dbReference type="InterPro" id="IPR039422">
    <property type="entry name" value="MarR/SlyA-like"/>
</dbReference>
<dbReference type="PROSITE" id="PS01117">
    <property type="entry name" value="HTH_MARR_1"/>
    <property type="match status" value="1"/>
</dbReference>
<dbReference type="PRINTS" id="PR00598">
    <property type="entry name" value="HTHMARR"/>
</dbReference>
<sequence length="142" mass="15679">MSVEERFSNALHTTARIWRLALDRRLKDLGVSQAGWLSIAYIAKAKAPLSQAELASLVQVEAATMVSTIDRLEKAGLVQRLPSESDRRVKLLVVTAEGQAIYEQVRARADDLRRELIGKIAPEKVAVATSVLEELQSLIENS</sequence>
<dbReference type="GO" id="GO:0003677">
    <property type="term" value="F:DNA binding"/>
    <property type="evidence" value="ECO:0007669"/>
    <property type="project" value="UniProtKB-KW"/>
</dbReference>
<dbReference type="SMART" id="SM00347">
    <property type="entry name" value="HTH_MARR"/>
    <property type="match status" value="1"/>
</dbReference>
<dbReference type="InterPro" id="IPR036390">
    <property type="entry name" value="WH_DNA-bd_sf"/>
</dbReference>
<gene>
    <name evidence="5" type="ORF">SAMN02927928_0454</name>
</gene>
<name>A0A1G4PL34_9CAUL</name>
<feature type="domain" description="HTH marR-type" evidence="4">
    <location>
        <begin position="4"/>
        <end position="137"/>
    </location>
</feature>
<organism evidence="5 6">
    <name type="scientific">Asticcacaulis taihuensis</name>
    <dbReference type="NCBI Taxonomy" id="260084"/>
    <lineage>
        <taxon>Bacteria</taxon>
        <taxon>Pseudomonadati</taxon>
        <taxon>Pseudomonadota</taxon>
        <taxon>Alphaproteobacteria</taxon>
        <taxon>Caulobacterales</taxon>
        <taxon>Caulobacteraceae</taxon>
        <taxon>Asticcacaulis</taxon>
    </lineage>
</organism>
<dbReference type="InterPro" id="IPR036388">
    <property type="entry name" value="WH-like_DNA-bd_sf"/>
</dbReference>
<dbReference type="SUPFAM" id="SSF46785">
    <property type="entry name" value="Winged helix' DNA-binding domain"/>
    <property type="match status" value="1"/>
</dbReference>
<dbReference type="InterPro" id="IPR000835">
    <property type="entry name" value="HTH_MarR-typ"/>
</dbReference>
<dbReference type="InterPro" id="IPR023187">
    <property type="entry name" value="Tscrpt_reg_MarR-type_CS"/>
</dbReference>
<dbReference type="EMBL" id="FMTS01000001">
    <property type="protein sequence ID" value="SCW32788.1"/>
    <property type="molecule type" value="Genomic_DNA"/>
</dbReference>
<keyword evidence="3" id="KW-0804">Transcription</keyword>
<evidence type="ECO:0000256" key="2">
    <source>
        <dbReference type="ARBA" id="ARBA00023125"/>
    </source>
</evidence>
<evidence type="ECO:0000256" key="3">
    <source>
        <dbReference type="ARBA" id="ARBA00023163"/>
    </source>
</evidence>
<dbReference type="PROSITE" id="PS50995">
    <property type="entry name" value="HTH_MARR_2"/>
    <property type="match status" value="1"/>
</dbReference>
<evidence type="ECO:0000313" key="6">
    <source>
        <dbReference type="Proteomes" id="UP000199150"/>
    </source>
</evidence>
<accession>A0A1G4PL34</accession>
<dbReference type="OrthoDB" id="32523at2"/>
<keyword evidence="2" id="KW-0238">DNA-binding</keyword>
<reference evidence="6" key="1">
    <citation type="submission" date="2016-10" db="EMBL/GenBank/DDBJ databases">
        <authorList>
            <person name="Varghese N."/>
            <person name="Submissions S."/>
        </authorList>
    </citation>
    <scope>NUCLEOTIDE SEQUENCE [LARGE SCALE GENOMIC DNA]</scope>
    <source>
        <strain evidence="6">CGMCC 1.3431</strain>
    </source>
</reference>
<evidence type="ECO:0000259" key="4">
    <source>
        <dbReference type="PROSITE" id="PS50995"/>
    </source>
</evidence>
<keyword evidence="6" id="KW-1185">Reference proteome</keyword>
<dbReference type="STRING" id="260084.SAMN02927928_0454"/>
<protein>
    <submittedName>
        <fullName evidence="5">MarR family transcriptional regulator, transcriptional regulator for hemolysin</fullName>
    </submittedName>
</protein>
<dbReference type="RefSeq" id="WP_090643150.1">
    <property type="nucleotide sequence ID" value="NZ_CBCRYE010000001.1"/>
</dbReference>
<evidence type="ECO:0000256" key="1">
    <source>
        <dbReference type="ARBA" id="ARBA00023015"/>
    </source>
</evidence>
<dbReference type="Gene3D" id="1.10.10.10">
    <property type="entry name" value="Winged helix-like DNA-binding domain superfamily/Winged helix DNA-binding domain"/>
    <property type="match status" value="1"/>
</dbReference>
<dbReference type="AlphaFoldDB" id="A0A1G4PL34"/>
<dbReference type="Proteomes" id="UP000199150">
    <property type="component" value="Unassembled WGS sequence"/>
</dbReference>